<evidence type="ECO:0000256" key="2">
    <source>
        <dbReference type="ARBA" id="ARBA00022737"/>
    </source>
</evidence>
<gene>
    <name evidence="4" type="ORF">PHSY_003774</name>
</gene>
<dbReference type="PANTHER" id="PTHR37466">
    <property type="entry name" value="SLR1628 PROTEIN"/>
    <property type="match status" value="1"/>
</dbReference>
<dbReference type="SMART" id="SM00369">
    <property type="entry name" value="LRR_TYP"/>
    <property type="match status" value="4"/>
</dbReference>
<keyword evidence="5" id="KW-1185">Reference proteome</keyword>
<dbReference type="AlphaFoldDB" id="R9P4G4"/>
<dbReference type="Pfam" id="PF13855">
    <property type="entry name" value="LRR_8"/>
    <property type="match status" value="1"/>
</dbReference>
<feature type="compositionally biased region" description="Acidic residues" evidence="3">
    <location>
        <begin position="456"/>
        <end position="466"/>
    </location>
</feature>
<dbReference type="Proteomes" id="UP000014071">
    <property type="component" value="Unassembled WGS sequence"/>
</dbReference>
<dbReference type="RefSeq" id="XP_012189781.1">
    <property type="nucleotide sequence ID" value="XM_012334391.1"/>
</dbReference>
<organism evidence="4 5">
    <name type="scientific">Pseudozyma hubeiensis (strain SY62)</name>
    <name type="common">Yeast</name>
    <dbReference type="NCBI Taxonomy" id="1305764"/>
    <lineage>
        <taxon>Eukaryota</taxon>
        <taxon>Fungi</taxon>
        <taxon>Dikarya</taxon>
        <taxon>Basidiomycota</taxon>
        <taxon>Ustilaginomycotina</taxon>
        <taxon>Ustilaginomycetes</taxon>
        <taxon>Ustilaginales</taxon>
        <taxon>Ustilaginaceae</taxon>
        <taxon>Pseudozyma</taxon>
    </lineage>
</organism>
<feature type="compositionally biased region" description="Basic and acidic residues" evidence="3">
    <location>
        <begin position="74"/>
        <end position="83"/>
    </location>
</feature>
<dbReference type="InterPro" id="IPR018714">
    <property type="entry name" value="DUF2237"/>
</dbReference>
<evidence type="ECO:0000256" key="3">
    <source>
        <dbReference type="SAM" id="MobiDB-lite"/>
    </source>
</evidence>
<feature type="compositionally biased region" description="Low complexity" evidence="3">
    <location>
        <begin position="64"/>
        <end position="73"/>
    </location>
</feature>
<feature type="region of interest" description="Disordered" evidence="3">
    <location>
        <begin position="611"/>
        <end position="750"/>
    </location>
</feature>
<protein>
    <submittedName>
        <fullName evidence="4">Adenylate cyclase</fullName>
    </submittedName>
</protein>
<feature type="compositionally biased region" description="Basic and acidic residues" evidence="3">
    <location>
        <begin position="640"/>
        <end position="650"/>
    </location>
</feature>
<feature type="compositionally biased region" description="Low complexity" evidence="3">
    <location>
        <begin position="790"/>
        <end position="799"/>
    </location>
</feature>
<dbReference type="EMBL" id="DF238801">
    <property type="protein sequence ID" value="GAC96194.1"/>
    <property type="molecule type" value="Genomic_DNA"/>
</dbReference>
<dbReference type="STRING" id="1305764.R9P4G4"/>
<dbReference type="PROSITE" id="PS51450">
    <property type="entry name" value="LRR"/>
    <property type="match status" value="2"/>
</dbReference>
<feature type="region of interest" description="Disordered" evidence="3">
    <location>
        <begin position="1"/>
        <end position="123"/>
    </location>
</feature>
<sequence length="947" mass="102735">MASAMTAEKPRRPIKSERNRAAAAGRSTFAGPASSTSSAFHKKRAQGRSNHGEASSRPHERNANGDNSNGSSDVIRHPRKNSDIDVPSQVKDVKGDSHDDDEDDDDDDEDDEEDVRSKTSLSLSGHQLPPLAALVDTLAQFSFLQRLDISSIEPSDASPKGLDTLTWLAKAVFRSNTSAKGKGRAFGDHLTWLNLSSNPNLTSESCIGLEALEELCVLTLSHCALTTVPPSVTPLRNLKALVLNNNSISNIPDSFPHLPELNSLILSHNEITTLPASLPASLPALKKLSLGHNKLKGSESLPDFSLCLSLREVRLNDNPEIKILPSHVRNWGKGADGKTAPGLELLELKDCGLDTWDALSTLVEAEDEKESQPRLRRKGLTQLLLKGNGVAMEERYKERILEVHPTLRVLDNERLQPRVRREDREVDDSDANGKKKKTKTPSKPERRGRDVVEEHSADEESDDDEAAQMAEEMRALRRGKPEPKSNPKKGRKPNRDGDDSDDVDDDEGAQLAAEMRALRRGQATPRNPPAGKDSSLSKSKSKQQDKPLEASEDTDRAKPKHKRGTRSGKKVNKTESTADKSTTADRADRGFFEAVDAAEEKARLAPIYELSKKRAKIASGRTQVAEGVLEDATSSLSKARQKESKGRTELDTFDDTAPEPAKSAPSKAQAKKPKQKAEDKVEDRKVNTSVAGIVDLRKQAKSHKGTDQKRKISEKEAEGALKKKPRTSMPFIGAANGAGEGDKTASSEAIGSGTSASISWHHKGAKAAVNSITSRNASHASDSVGGKGDSGSSWGSSIDNPFKMDRPLNVFGRPLGQCGTSPMTGFYRDGVRFLQPYCNTGTADGGSHTVAAVVSQKWLDYSASKGNDLRPILSEGCSWCLCVSRWKQSFDAYKRGELPKDGVPKVKLDATHQRALDVVSLDDLKGFALDGGRRPASQDPAMGGPIR</sequence>
<feature type="compositionally biased region" description="Basic and acidic residues" evidence="3">
    <location>
        <begin position="572"/>
        <end position="591"/>
    </location>
</feature>
<feature type="compositionally biased region" description="Basic and acidic residues" evidence="3">
    <location>
        <begin position="8"/>
        <end position="20"/>
    </location>
</feature>
<dbReference type="PANTHER" id="PTHR37466:SF1">
    <property type="entry name" value="SLR1628 PROTEIN"/>
    <property type="match status" value="1"/>
</dbReference>
<proteinExistence type="predicted"/>
<keyword evidence="1" id="KW-0433">Leucine-rich repeat</keyword>
<feature type="compositionally biased region" description="Basic and acidic residues" evidence="3">
    <location>
        <begin position="471"/>
        <end position="485"/>
    </location>
</feature>
<dbReference type="SUPFAM" id="SSF52047">
    <property type="entry name" value="RNI-like"/>
    <property type="match status" value="1"/>
</dbReference>
<dbReference type="Gene3D" id="3.80.10.10">
    <property type="entry name" value="Ribonuclease Inhibitor"/>
    <property type="match status" value="2"/>
</dbReference>
<evidence type="ECO:0000313" key="5">
    <source>
        <dbReference type="Proteomes" id="UP000014071"/>
    </source>
</evidence>
<feature type="compositionally biased region" description="Acidic residues" evidence="3">
    <location>
        <begin position="98"/>
        <end position="114"/>
    </location>
</feature>
<dbReference type="OrthoDB" id="1517790at2759"/>
<dbReference type="Pfam" id="PF09996">
    <property type="entry name" value="DUF2237"/>
    <property type="match status" value="1"/>
</dbReference>
<dbReference type="InterPro" id="IPR032675">
    <property type="entry name" value="LRR_dom_sf"/>
</dbReference>
<feature type="compositionally biased region" description="Basic and acidic residues" evidence="3">
    <location>
        <begin position="442"/>
        <end position="455"/>
    </location>
</feature>
<dbReference type="HOGENOM" id="CLU_013608_0_0_1"/>
<evidence type="ECO:0000256" key="1">
    <source>
        <dbReference type="ARBA" id="ARBA00022614"/>
    </source>
</evidence>
<feature type="compositionally biased region" description="Basic residues" evidence="3">
    <location>
        <begin position="558"/>
        <end position="571"/>
    </location>
</feature>
<feature type="compositionally biased region" description="Basic and acidic residues" evidence="3">
    <location>
        <begin position="675"/>
        <end position="686"/>
    </location>
</feature>
<reference evidence="5" key="1">
    <citation type="journal article" date="2013" name="Genome Announc.">
        <title>Draft genome sequence of the basidiomycetous yeast-like fungus Pseudozyma hubeiensis SY62, which produces an abundant amount of the biosurfactant mannosylerythritol lipids.</title>
        <authorList>
            <person name="Konishi M."/>
            <person name="Hatada Y."/>
            <person name="Horiuchi J."/>
        </authorList>
    </citation>
    <scope>NUCLEOTIDE SEQUENCE [LARGE SCALE GENOMIC DNA]</scope>
    <source>
        <strain evidence="5">SY62</strain>
    </source>
</reference>
<dbReference type="eggNOG" id="KOG0617">
    <property type="taxonomic scope" value="Eukaryota"/>
</dbReference>
<keyword evidence="2" id="KW-0677">Repeat</keyword>
<feature type="region of interest" description="Disordered" evidence="3">
    <location>
        <begin position="419"/>
        <end position="591"/>
    </location>
</feature>
<feature type="compositionally biased region" description="Basic and acidic residues" evidence="3">
    <location>
        <begin position="542"/>
        <end position="557"/>
    </location>
</feature>
<dbReference type="InterPro" id="IPR003591">
    <property type="entry name" value="Leu-rich_rpt_typical-subtyp"/>
</dbReference>
<dbReference type="InterPro" id="IPR001611">
    <property type="entry name" value="Leu-rich_rpt"/>
</dbReference>
<dbReference type="GeneID" id="24109060"/>
<accession>R9P4G4</accession>
<evidence type="ECO:0000313" key="4">
    <source>
        <dbReference type="EMBL" id="GAC96194.1"/>
    </source>
</evidence>
<name>R9P4G4_PSEHS</name>
<feature type="compositionally biased region" description="Acidic residues" evidence="3">
    <location>
        <begin position="498"/>
        <end position="508"/>
    </location>
</feature>
<feature type="compositionally biased region" description="Basic and acidic residues" evidence="3">
    <location>
        <begin position="704"/>
        <end position="721"/>
    </location>
</feature>
<feature type="compositionally biased region" description="Basic and acidic residues" evidence="3">
    <location>
        <begin position="50"/>
        <end position="63"/>
    </location>
</feature>
<feature type="compositionally biased region" description="Low complexity" evidence="3">
    <location>
        <begin position="658"/>
        <end position="668"/>
    </location>
</feature>
<feature type="region of interest" description="Disordered" evidence="3">
    <location>
        <begin position="777"/>
        <end position="799"/>
    </location>
</feature>
<dbReference type="Gene3D" id="3.30.56.110">
    <property type="entry name" value="Protein of unknown function DUF2237"/>
    <property type="match status" value="1"/>
</dbReference>